<dbReference type="GO" id="GO:0030286">
    <property type="term" value="C:dynein complex"/>
    <property type="evidence" value="ECO:0007669"/>
    <property type="project" value="InterPro"/>
</dbReference>
<organism evidence="1 2">
    <name type="scientific">Trypanosoma cruzi</name>
    <dbReference type="NCBI Taxonomy" id="5693"/>
    <lineage>
        <taxon>Eukaryota</taxon>
        <taxon>Discoba</taxon>
        <taxon>Euglenozoa</taxon>
        <taxon>Kinetoplastea</taxon>
        <taxon>Metakinetoplastina</taxon>
        <taxon>Trypanosomatida</taxon>
        <taxon>Trypanosomatidae</taxon>
        <taxon>Trypanosoma</taxon>
        <taxon>Schizotrypanum</taxon>
    </lineage>
</organism>
<dbReference type="Gene3D" id="1.20.920.30">
    <property type="match status" value="1"/>
</dbReference>
<dbReference type="Proteomes" id="UP000246078">
    <property type="component" value="Unassembled WGS sequence"/>
</dbReference>
<dbReference type="GO" id="GO:0045505">
    <property type="term" value="F:dynein intermediate chain binding"/>
    <property type="evidence" value="ECO:0007669"/>
    <property type="project" value="InterPro"/>
</dbReference>
<dbReference type="EMBL" id="PRFC01000073">
    <property type="protein sequence ID" value="PWV09979.1"/>
    <property type="molecule type" value="Genomic_DNA"/>
</dbReference>
<name>A0A2V2WQK5_TRYCR</name>
<dbReference type="GO" id="GO:0007018">
    <property type="term" value="P:microtubule-based movement"/>
    <property type="evidence" value="ECO:0007669"/>
    <property type="project" value="InterPro"/>
</dbReference>
<proteinExistence type="predicted"/>
<evidence type="ECO:0000313" key="2">
    <source>
        <dbReference type="Proteomes" id="UP000246078"/>
    </source>
</evidence>
<comment type="caution">
    <text evidence="1">The sequence shown here is derived from an EMBL/GenBank/DDBJ whole genome shotgun (WGS) entry which is preliminary data.</text>
</comment>
<dbReference type="PANTHER" id="PTHR22878">
    <property type="entry name" value="DYNEIN HEAVY CHAIN 6, AXONEMAL-LIKE-RELATED"/>
    <property type="match status" value="1"/>
</dbReference>
<dbReference type="AlphaFoldDB" id="A0A2V2WQK5"/>
<sequence length="160" mass="18994">MGNEEMRTFRDRLTTVEDREWFDEQLQRQIEKHIKVPFTEIVPPETGTDGLLFVDFLDTKSDQLFYEEVKKPEKLVKVLEDKLVEYNNVSFHKMNIVMFAYAVEHICRIARVIRDPTDMCFFLVLEALEDSLFPVSLHSLNDFEVFQVENLEKLLHEHLA</sequence>
<dbReference type="PANTHER" id="PTHR22878:SF68">
    <property type="entry name" value="DYNEIN HEAVY CHAIN 6, AXONEMAL-LIKE"/>
    <property type="match status" value="1"/>
</dbReference>
<accession>A0A2V2WQK5</accession>
<gene>
    <name evidence="1" type="ORF">C3747_73g50</name>
</gene>
<protein>
    <submittedName>
        <fullName evidence="1">Putative dynein heavy chain</fullName>
    </submittedName>
</protein>
<reference evidence="1 2" key="1">
    <citation type="journal article" date="2018" name="Microb. Genom.">
        <title>Expanding an expanded genome: long-read sequencing of Trypanosoma cruzi.</title>
        <authorList>
            <person name="Berna L."/>
            <person name="Rodriguez M."/>
            <person name="Chiribao M.L."/>
            <person name="Parodi-Talice A."/>
            <person name="Pita S."/>
            <person name="Rijo G."/>
            <person name="Alvarez-Valin F."/>
            <person name="Robello C."/>
        </authorList>
    </citation>
    <scope>NUCLEOTIDE SEQUENCE [LARGE SCALE GENOMIC DNA]</scope>
    <source>
        <strain evidence="1 2">TCC</strain>
    </source>
</reference>
<dbReference type="GO" id="GO:0051959">
    <property type="term" value="F:dynein light intermediate chain binding"/>
    <property type="evidence" value="ECO:0007669"/>
    <property type="project" value="InterPro"/>
</dbReference>
<evidence type="ECO:0000313" key="1">
    <source>
        <dbReference type="EMBL" id="PWV09979.1"/>
    </source>
</evidence>
<dbReference type="VEuPathDB" id="TriTrypDB:C3747_73g50"/>
<dbReference type="InterPro" id="IPR026983">
    <property type="entry name" value="DHC"/>
</dbReference>